<dbReference type="EMBL" id="CP021983">
    <property type="protein sequence ID" value="ASC72510.1"/>
    <property type="molecule type" value="Genomic_DNA"/>
</dbReference>
<dbReference type="AlphaFoldDB" id="A0A1Z3HQB4"/>
<gene>
    <name evidence="1" type="ORF">XM38_034680</name>
</gene>
<protein>
    <submittedName>
        <fullName evidence="1">Uncharacterized protein</fullName>
    </submittedName>
</protein>
<dbReference type="KEGG" id="hhg:XM38_034680"/>
<evidence type="ECO:0000313" key="1">
    <source>
        <dbReference type="EMBL" id="ASC72510.1"/>
    </source>
</evidence>
<dbReference type="STRING" id="1641165.XM38_27010"/>
<reference evidence="1 2" key="1">
    <citation type="journal article" date="2016" name="Biochim. Biophys. Acta">
        <title>Characterization of red-shifted phycobilisomes isolated from the chlorophyll f-containing cyanobacterium Halomicronema hongdechloris.</title>
        <authorList>
            <person name="Li Y."/>
            <person name="Lin Y."/>
            <person name="Garvey C.J."/>
            <person name="Birch D."/>
            <person name="Corkery R.W."/>
            <person name="Loughlin P.C."/>
            <person name="Scheer H."/>
            <person name="Willows R.D."/>
            <person name="Chen M."/>
        </authorList>
    </citation>
    <scope>NUCLEOTIDE SEQUENCE [LARGE SCALE GENOMIC DNA]</scope>
    <source>
        <strain evidence="1 2">C2206</strain>
    </source>
</reference>
<evidence type="ECO:0000313" key="2">
    <source>
        <dbReference type="Proteomes" id="UP000191901"/>
    </source>
</evidence>
<proteinExistence type="predicted"/>
<sequence>MNPQAALLKANIDADVREIESLYERLANYAAALTTTEQAILAGYYTNQTGNGQRVEILNDARLSAILLPSFFP</sequence>
<dbReference type="Proteomes" id="UP000191901">
    <property type="component" value="Chromosome"/>
</dbReference>
<accession>A0A1Z3HQB4</accession>
<dbReference type="RefSeq" id="WP_080814184.1">
    <property type="nucleotide sequence ID" value="NZ_CP021983.2"/>
</dbReference>
<organism evidence="1 2">
    <name type="scientific">Halomicronema hongdechloris C2206</name>
    <dbReference type="NCBI Taxonomy" id="1641165"/>
    <lineage>
        <taxon>Bacteria</taxon>
        <taxon>Bacillati</taxon>
        <taxon>Cyanobacteriota</taxon>
        <taxon>Cyanophyceae</taxon>
        <taxon>Nodosilineales</taxon>
        <taxon>Nodosilineaceae</taxon>
        <taxon>Halomicronema</taxon>
    </lineage>
</organism>
<keyword evidence="2" id="KW-1185">Reference proteome</keyword>
<name>A0A1Z3HQB4_9CYAN</name>